<dbReference type="PANTHER" id="PTHR11825">
    <property type="entry name" value="SUBGROUP IIII AMINOTRANSFERASE"/>
    <property type="match status" value="1"/>
</dbReference>
<organism evidence="13 14">
    <name type="scientific">Varroa destructor</name>
    <name type="common">Honeybee mite</name>
    <dbReference type="NCBI Taxonomy" id="109461"/>
    <lineage>
        <taxon>Eukaryota</taxon>
        <taxon>Metazoa</taxon>
        <taxon>Ecdysozoa</taxon>
        <taxon>Arthropoda</taxon>
        <taxon>Chelicerata</taxon>
        <taxon>Arachnida</taxon>
        <taxon>Acari</taxon>
        <taxon>Parasitiformes</taxon>
        <taxon>Mesostigmata</taxon>
        <taxon>Gamasina</taxon>
        <taxon>Dermanyssoidea</taxon>
        <taxon>Varroidae</taxon>
        <taxon>Varroa</taxon>
    </lineage>
</organism>
<dbReference type="OrthoDB" id="1732691at2759"/>
<evidence type="ECO:0000256" key="6">
    <source>
        <dbReference type="ARBA" id="ARBA00022898"/>
    </source>
</evidence>
<dbReference type="RefSeq" id="XP_022653206.1">
    <property type="nucleotide sequence ID" value="XM_022797471.1"/>
</dbReference>
<dbReference type="GO" id="GO:0009099">
    <property type="term" value="P:L-valine biosynthetic process"/>
    <property type="evidence" value="ECO:0007669"/>
    <property type="project" value="TreeGrafter"/>
</dbReference>
<dbReference type="Pfam" id="PF01063">
    <property type="entry name" value="Aminotran_4"/>
    <property type="match status" value="1"/>
</dbReference>
<comment type="cofactor">
    <cofactor evidence="1 10">
        <name>pyridoxal 5'-phosphate</name>
        <dbReference type="ChEBI" id="CHEBI:597326"/>
    </cofactor>
</comment>
<keyword evidence="6 10" id="KW-0663">Pyridoxal phosphate</keyword>
<evidence type="ECO:0000256" key="5">
    <source>
        <dbReference type="ARBA" id="ARBA00022679"/>
    </source>
</evidence>
<evidence type="ECO:0000313" key="14">
    <source>
        <dbReference type="Proteomes" id="UP000594260"/>
    </source>
</evidence>
<dbReference type="NCBIfam" id="TIGR01123">
    <property type="entry name" value="ilvE_II"/>
    <property type="match status" value="1"/>
</dbReference>
<dbReference type="Gene3D" id="3.20.10.10">
    <property type="entry name" value="D-amino Acid Aminotransferase, subunit A, domain 2"/>
    <property type="match status" value="1"/>
</dbReference>
<evidence type="ECO:0000256" key="1">
    <source>
        <dbReference type="ARBA" id="ARBA00001933"/>
    </source>
</evidence>
<proteinExistence type="inferred from homology"/>
<dbReference type="PIRSF" id="PIRSF006468">
    <property type="entry name" value="BCAT1"/>
    <property type="match status" value="1"/>
</dbReference>
<dbReference type="FunFam" id="3.30.470.10:FF:000002">
    <property type="entry name" value="Branched-chain-amino-acid aminotransferase"/>
    <property type="match status" value="1"/>
</dbReference>
<keyword evidence="12" id="KW-0175">Coiled coil</keyword>
<dbReference type="PROSITE" id="PS00770">
    <property type="entry name" value="AA_TRANSFER_CLASS_4"/>
    <property type="match status" value="1"/>
</dbReference>
<comment type="catalytic activity">
    <reaction evidence="11">
        <text>L-isoleucine + 2-oxoglutarate = (S)-3-methyl-2-oxopentanoate + L-glutamate</text>
        <dbReference type="Rhea" id="RHEA:24801"/>
        <dbReference type="ChEBI" id="CHEBI:16810"/>
        <dbReference type="ChEBI" id="CHEBI:29985"/>
        <dbReference type="ChEBI" id="CHEBI:35146"/>
        <dbReference type="ChEBI" id="CHEBI:58045"/>
        <dbReference type="EC" id="2.6.1.42"/>
    </reaction>
</comment>
<comment type="similarity">
    <text evidence="2 9">Belongs to the class-IV pyridoxal-phosphate-dependent aminotransferase family.</text>
</comment>
<dbReference type="InterPro" id="IPR001544">
    <property type="entry name" value="Aminotrans_IV"/>
</dbReference>
<dbReference type="AlphaFoldDB" id="A0A7M7JZ90"/>
<keyword evidence="14" id="KW-1185">Reference proteome</keyword>
<evidence type="ECO:0000256" key="12">
    <source>
        <dbReference type="SAM" id="Coils"/>
    </source>
</evidence>
<dbReference type="InterPro" id="IPR033939">
    <property type="entry name" value="BCAT_family"/>
</dbReference>
<evidence type="ECO:0000313" key="13">
    <source>
        <dbReference type="EnsemblMetazoa" id="XP_022653206"/>
    </source>
</evidence>
<dbReference type="Gene3D" id="3.30.470.10">
    <property type="match status" value="1"/>
</dbReference>
<dbReference type="KEGG" id="vde:111246981"/>
<dbReference type="EC" id="2.6.1.42" evidence="11"/>
<dbReference type="NCBIfam" id="NF009897">
    <property type="entry name" value="PRK13357.1"/>
    <property type="match status" value="1"/>
</dbReference>
<dbReference type="SUPFAM" id="SSF56752">
    <property type="entry name" value="D-aminoacid aminotransferase-like PLP-dependent enzymes"/>
    <property type="match status" value="1"/>
</dbReference>
<name>A0A7M7JZ90_VARDE</name>
<evidence type="ECO:0000256" key="2">
    <source>
        <dbReference type="ARBA" id="ARBA00009320"/>
    </source>
</evidence>
<evidence type="ECO:0000256" key="7">
    <source>
        <dbReference type="ARBA" id="ARBA00023304"/>
    </source>
</evidence>
<dbReference type="InterPro" id="IPR018300">
    <property type="entry name" value="Aminotrans_IV_CS"/>
</dbReference>
<keyword evidence="5 11" id="KW-0808">Transferase</keyword>
<evidence type="ECO:0000256" key="10">
    <source>
        <dbReference type="RuleBase" id="RU004516"/>
    </source>
</evidence>
<comment type="catalytic activity">
    <reaction evidence="11">
        <text>L-valine + 2-oxoglutarate = 3-methyl-2-oxobutanoate + L-glutamate</text>
        <dbReference type="Rhea" id="RHEA:24813"/>
        <dbReference type="ChEBI" id="CHEBI:11851"/>
        <dbReference type="ChEBI" id="CHEBI:16810"/>
        <dbReference type="ChEBI" id="CHEBI:29985"/>
        <dbReference type="ChEBI" id="CHEBI:57762"/>
        <dbReference type="EC" id="2.6.1.42"/>
    </reaction>
</comment>
<dbReference type="InterPro" id="IPR043131">
    <property type="entry name" value="BCAT-like_N"/>
</dbReference>
<dbReference type="GeneID" id="111246981"/>
<dbReference type="FunCoup" id="A0A7M7JZ90">
    <property type="interactions" value="711"/>
</dbReference>
<dbReference type="GO" id="GO:0009098">
    <property type="term" value="P:L-leucine biosynthetic process"/>
    <property type="evidence" value="ECO:0007669"/>
    <property type="project" value="TreeGrafter"/>
</dbReference>
<dbReference type="EnsemblMetazoa" id="XM_022797471">
    <property type="protein sequence ID" value="XP_022653206"/>
    <property type="gene ID" value="LOC111246981"/>
</dbReference>
<dbReference type="GO" id="GO:0004084">
    <property type="term" value="F:branched-chain-amino-acid transaminase activity"/>
    <property type="evidence" value="ECO:0007669"/>
    <property type="project" value="UniProtKB-EC"/>
</dbReference>
<dbReference type="OMA" id="LTEVFAC"/>
<dbReference type="InParanoid" id="A0A7M7JZ90"/>
<keyword evidence="4 11" id="KW-0028">Amino-acid biosynthesis</keyword>
<dbReference type="PANTHER" id="PTHR11825:SF44">
    <property type="entry name" value="BRANCHED-CHAIN-AMINO-ACID AMINOTRANSFERASE"/>
    <property type="match status" value="1"/>
</dbReference>
<dbReference type="GO" id="GO:0005739">
    <property type="term" value="C:mitochondrion"/>
    <property type="evidence" value="ECO:0007669"/>
    <property type="project" value="TreeGrafter"/>
</dbReference>
<dbReference type="InterPro" id="IPR043132">
    <property type="entry name" value="BCAT-like_C"/>
</dbReference>
<dbReference type="CDD" id="cd01557">
    <property type="entry name" value="BCAT_beta_family"/>
    <property type="match status" value="1"/>
</dbReference>
<dbReference type="InterPro" id="IPR036038">
    <property type="entry name" value="Aminotransferase-like"/>
</dbReference>
<feature type="modified residue" description="N6-(pyridoxal phosphate)lysine" evidence="8">
    <location>
        <position position="241"/>
    </location>
</feature>
<dbReference type="InterPro" id="IPR005786">
    <property type="entry name" value="B_amino_transII"/>
</dbReference>
<accession>A0A7M7JZ90</accession>
<protein>
    <recommendedName>
        <fullName evidence="11">Branched-chain-amino-acid aminotransferase</fullName>
        <ecNumber evidence="11">2.6.1.42</ecNumber>
    </recommendedName>
</protein>
<evidence type="ECO:0000256" key="8">
    <source>
        <dbReference type="PIRSR" id="PIRSR006468-1"/>
    </source>
</evidence>
<evidence type="ECO:0000256" key="9">
    <source>
        <dbReference type="RuleBase" id="RU004106"/>
    </source>
</evidence>
<evidence type="ECO:0000256" key="3">
    <source>
        <dbReference type="ARBA" id="ARBA00022576"/>
    </source>
</evidence>
<dbReference type="Proteomes" id="UP000594260">
    <property type="component" value="Unplaced"/>
</dbReference>
<evidence type="ECO:0000256" key="11">
    <source>
        <dbReference type="RuleBase" id="RU004517"/>
    </source>
</evidence>
<comment type="catalytic activity">
    <reaction evidence="11">
        <text>L-leucine + 2-oxoglutarate = 4-methyl-2-oxopentanoate + L-glutamate</text>
        <dbReference type="Rhea" id="RHEA:18321"/>
        <dbReference type="ChEBI" id="CHEBI:16810"/>
        <dbReference type="ChEBI" id="CHEBI:17865"/>
        <dbReference type="ChEBI" id="CHEBI:29985"/>
        <dbReference type="ChEBI" id="CHEBI:57427"/>
        <dbReference type="EC" id="2.6.1.42"/>
    </reaction>
</comment>
<evidence type="ECO:0000256" key="4">
    <source>
        <dbReference type="ARBA" id="ARBA00022605"/>
    </source>
</evidence>
<sequence length="410" mass="46840">MNTTGDKPVCEMQSTKIFNLKNQLKALNNRETKWKDQSIKSTLDLAKCRDLEVYRAARQTAPDFSRLQYGRHFADHMFECYWNDETGWLKPRISPLHNLNLHPAAKVFHYGQELFEGMKAYKGVDGKIRLFRPNLNINRLLGSAERVGLPLFDGEEFLQCLVQLLKVDSDWVPPFTSGSLYIRPTFLGIEPRLGVGRSLNAVLYIICSPVEGSFSQSAKPIQLLADPKYVRAWPGGTGDKKIGANYASTLVVQKEAERMGLQQVLWLFGPEHRITEAGTSNIFFLIRNEDGCLELITPPLNGIILPGINRQSILDLARYWNEFKVSERELTMAELQDLLRQNRLVEMFGCGTSSTIVPIERIVFKDPSGTLVDLHLPTMKQRNPLFQRIFQFFVDIQLGRQKHDWAIEVQ</sequence>
<keyword evidence="3 11" id="KW-0032">Aminotransferase</keyword>
<keyword evidence="7 11" id="KW-0100">Branched-chain amino acid biosynthesis</keyword>
<reference evidence="13" key="1">
    <citation type="submission" date="2021-01" db="UniProtKB">
        <authorList>
            <consortium name="EnsemblMetazoa"/>
        </authorList>
    </citation>
    <scope>IDENTIFICATION</scope>
</reference>
<feature type="coiled-coil region" evidence="12">
    <location>
        <begin position="10"/>
        <end position="37"/>
    </location>
</feature>